<evidence type="ECO:0000256" key="8">
    <source>
        <dbReference type="ARBA" id="ARBA00039149"/>
    </source>
</evidence>
<protein>
    <recommendedName>
        <fullName evidence="8">7-cyano-7-deazaguanine synthase</fullName>
        <ecNumber evidence="8">6.3.4.20</ecNumber>
    </recommendedName>
</protein>
<dbReference type="CDD" id="cd01995">
    <property type="entry name" value="QueC-like"/>
    <property type="match status" value="1"/>
</dbReference>
<comment type="catalytic activity">
    <reaction evidence="9">
        <text>7-carboxy-7-carbaguanine + NH4(+) + 2 ATP = 7-cyano-7-carbaguanine + 2 AMP + 2 diphosphate + 2 H(+)</text>
        <dbReference type="Rhea" id="RHEA:27982"/>
        <dbReference type="ChEBI" id="CHEBI:15378"/>
        <dbReference type="ChEBI" id="CHEBI:28938"/>
        <dbReference type="ChEBI" id="CHEBI:30616"/>
        <dbReference type="ChEBI" id="CHEBI:33019"/>
        <dbReference type="ChEBI" id="CHEBI:45075"/>
        <dbReference type="ChEBI" id="CHEBI:61036"/>
        <dbReference type="ChEBI" id="CHEBI:456215"/>
        <dbReference type="EC" id="6.3.4.20"/>
    </reaction>
</comment>
<dbReference type="InterPro" id="IPR018317">
    <property type="entry name" value="QueC"/>
</dbReference>
<evidence type="ECO:0000256" key="6">
    <source>
        <dbReference type="ARBA" id="ARBA00022840"/>
    </source>
</evidence>
<dbReference type="GO" id="GO:0016874">
    <property type="term" value="F:ligase activity"/>
    <property type="evidence" value="ECO:0007669"/>
    <property type="project" value="UniProtKB-KW"/>
</dbReference>
<dbReference type="InterPro" id="IPR014729">
    <property type="entry name" value="Rossmann-like_a/b/a_fold"/>
</dbReference>
<dbReference type="HAMAP" id="MF_01633">
    <property type="entry name" value="QueC"/>
    <property type="match status" value="1"/>
</dbReference>
<dbReference type="GO" id="GO:0005524">
    <property type="term" value="F:ATP binding"/>
    <property type="evidence" value="ECO:0007669"/>
    <property type="project" value="UniProtKB-KW"/>
</dbReference>
<keyword evidence="5" id="KW-0862">Zinc</keyword>
<proteinExistence type="inferred from homology"/>
<evidence type="ECO:0000256" key="3">
    <source>
        <dbReference type="ARBA" id="ARBA00022723"/>
    </source>
</evidence>
<sequence>MSFDYGQKQLSELVSAKLIAKKLGVIEHRIMKISLADIGGSALTDVNLKVPKYKESNEIPITYVPARNTIFLSFALAWAEVIDCQSIFIGVNALDYSGYPDCRPEYIKAYEEMANLATKQSIEGDRLTIHTPLINQTKAQIIKQGLSHGVDYSQTISCYQANNKGEACGECDACVLRQNGFEQAGVIDPTKYQ</sequence>
<dbReference type="NCBIfam" id="TIGR00364">
    <property type="entry name" value="7-cyano-7-deazaguanine synthase QueC"/>
    <property type="match status" value="1"/>
</dbReference>
<dbReference type="EC" id="6.3.4.20" evidence="8"/>
<dbReference type="PANTHER" id="PTHR42914">
    <property type="entry name" value="7-CYANO-7-DEAZAGUANINE SYNTHASE"/>
    <property type="match status" value="1"/>
</dbReference>
<keyword evidence="2" id="KW-0436">Ligase</keyword>
<dbReference type="EMBL" id="UINC01005232">
    <property type="protein sequence ID" value="SVA19976.1"/>
    <property type="molecule type" value="Genomic_DNA"/>
</dbReference>
<dbReference type="GO" id="GO:0046872">
    <property type="term" value="F:metal ion binding"/>
    <property type="evidence" value="ECO:0007669"/>
    <property type="project" value="UniProtKB-KW"/>
</dbReference>
<comment type="similarity">
    <text evidence="7">Belongs to the QueC family.</text>
</comment>
<dbReference type="Gene3D" id="3.40.50.620">
    <property type="entry name" value="HUPs"/>
    <property type="match status" value="1"/>
</dbReference>
<keyword evidence="3" id="KW-0479">Metal-binding</keyword>
<dbReference type="PANTHER" id="PTHR42914:SF1">
    <property type="entry name" value="7-CYANO-7-DEAZAGUANINE SYNTHASE"/>
    <property type="match status" value="1"/>
</dbReference>
<evidence type="ECO:0000256" key="4">
    <source>
        <dbReference type="ARBA" id="ARBA00022741"/>
    </source>
</evidence>
<gene>
    <name evidence="10" type="ORF">METZ01_LOCUS72830</name>
</gene>
<evidence type="ECO:0000256" key="9">
    <source>
        <dbReference type="ARBA" id="ARBA00047890"/>
    </source>
</evidence>
<name>A0A381TVA0_9ZZZZ</name>
<accession>A0A381TVA0</accession>
<organism evidence="10">
    <name type="scientific">marine metagenome</name>
    <dbReference type="NCBI Taxonomy" id="408172"/>
    <lineage>
        <taxon>unclassified sequences</taxon>
        <taxon>metagenomes</taxon>
        <taxon>ecological metagenomes</taxon>
    </lineage>
</organism>
<evidence type="ECO:0000256" key="5">
    <source>
        <dbReference type="ARBA" id="ARBA00022833"/>
    </source>
</evidence>
<evidence type="ECO:0000256" key="7">
    <source>
        <dbReference type="ARBA" id="ARBA00037993"/>
    </source>
</evidence>
<comment type="pathway">
    <text evidence="1">Purine metabolism; 7-cyano-7-deazaguanine biosynthesis.</text>
</comment>
<dbReference type="Pfam" id="PF06508">
    <property type="entry name" value="QueC"/>
    <property type="match status" value="1"/>
</dbReference>
<evidence type="ECO:0000256" key="2">
    <source>
        <dbReference type="ARBA" id="ARBA00022598"/>
    </source>
</evidence>
<dbReference type="PIRSF" id="PIRSF006293">
    <property type="entry name" value="ExsB"/>
    <property type="match status" value="1"/>
</dbReference>
<dbReference type="SUPFAM" id="SSF52402">
    <property type="entry name" value="Adenine nucleotide alpha hydrolases-like"/>
    <property type="match status" value="1"/>
</dbReference>
<evidence type="ECO:0000313" key="10">
    <source>
        <dbReference type="EMBL" id="SVA19976.1"/>
    </source>
</evidence>
<keyword evidence="4" id="KW-0547">Nucleotide-binding</keyword>
<evidence type="ECO:0000256" key="1">
    <source>
        <dbReference type="ARBA" id="ARBA00005061"/>
    </source>
</evidence>
<dbReference type="AlphaFoldDB" id="A0A381TVA0"/>
<reference evidence="10" key="1">
    <citation type="submission" date="2018-05" db="EMBL/GenBank/DDBJ databases">
        <authorList>
            <person name="Lanie J.A."/>
            <person name="Ng W.-L."/>
            <person name="Kazmierczak K.M."/>
            <person name="Andrzejewski T.M."/>
            <person name="Davidsen T.M."/>
            <person name="Wayne K.J."/>
            <person name="Tettelin H."/>
            <person name="Glass J.I."/>
            <person name="Rusch D."/>
            <person name="Podicherti R."/>
            <person name="Tsui H.-C.T."/>
            <person name="Winkler M.E."/>
        </authorList>
    </citation>
    <scope>NUCLEOTIDE SEQUENCE</scope>
</reference>
<keyword evidence="6" id="KW-0067">ATP-binding</keyword>